<dbReference type="AlphaFoldDB" id="A0A9J6ZHD6"/>
<organism evidence="1 2">
    <name type="scientific">Candidatus Pristimantibacillus lignocellulolyticus</name>
    <dbReference type="NCBI Taxonomy" id="2994561"/>
    <lineage>
        <taxon>Bacteria</taxon>
        <taxon>Bacillati</taxon>
        <taxon>Bacillota</taxon>
        <taxon>Bacilli</taxon>
        <taxon>Bacillales</taxon>
        <taxon>Paenibacillaceae</taxon>
        <taxon>Candidatus Pristimantibacillus</taxon>
    </lineage>
</organism>
<dbReference type="InterPro" id="IPR016024">
    <property type="entry name" value="ARM-type_fold"/>
</dbReference>
<reference evidence="1" key="1">
    <citation type="submission" date="2022-05" db="EMBL/GenBank/DDBJ databases">
        <title>Novel bacterial taxa in a minimal lignocellulolytic consortium and its capacity to transform plastics disclosed by genome-resolved metagenomics.</title>
        <authorList>
            <person name="Rodriguez C.A.D."/>
            <person name="Diaz-Garcia L."/>
            <person name="Herrera K."/>
            <person name="Tarazona N.A."/>
            <person name="Sproer C."/>
            <person name="Overmann J."/>
            <person name="Jimenez D.J."/>
        </authorList>
    </citation>
    <scope>NUCLEOTIDE SEQUENCE</scope>
    <source>
        <strain evidence="1">MAG5</strain>
    </source>
</reference>
<name>A0A9J6ZHD6_9BACL</name>
<evidence type="ECO:0000313" key="1">
    <source>
        <dbReference type="EMBL" id="URN95153.1"/>
    </source>
</evidence>
<protein>
    <submittedName>
        <fullName evidence="1">DNA alkylation repair protein</fullName>
    </submittedName>
</protein>
<dbReference type="Gene3D" id="1.20.1660.10">
    <property type="entry name" value="Hypothetical protein (EF3068)"/>
    <property type="match status" value="1"/>
</dbReference>
<dbReference type="KEGG" id="plig:NAG76_02535"/>
<accession>A0A9J6ZHD6</accession>
<evidence type="ECO:0000313" key="2">
    <source>
        <dbReference type="Proteomes" id="UP001056756"/>
    </source>
</evidence>
<dbReference type="PANTHER" id="PTHR34070:SF1">
    <property type="entry name" value="DNA ALKYLATION REPAIR PROTEIN"/>
    <property type="match status" value="1"/>
</dbReference>
<dbReference type="CDD" id="cd07064">
    <property type="entry name" value="AlkD_like_1"/>
    <property type="match status" value="1"/>
</dbReference>
<dbReference type="Gene3D" id="1.25.40.290">
    <property type="entry name" value="ARM repeat domains"/>
    <property type="match status" value="1"/>
</dbReference>
<dbReference type="PANTHER" id="PTHR34070">
    <property type="entry name" value="ARMADILLO-TYPE FOLD"/>
    <property type="match status" value="1"/>
</dbReference>
<dbReference type="Proteomes" id="UP001056756">
    <property type="component" value="Chromosome"/>
</dbReference>
<dbReference type="EMBL" id="CP097899">
    <property type="protein sequence ID" value="URN95153.1"/>
    <property type="molecule type" value="Genomic_DNA"/>
</dbReference>
<dbReference type="SUPFAM" id="SSF48371">
    <property type="entry name" value="ARM repeat"/>
    <property type="match status" value="1"/>
</dbReference>
<gene>
    <name evidence="1" type="ORF">NAG76_02535</name>
</gene>
<sequence length="218" mass="25655">MDFTNLLKKIENSANAEQAVKMSAYMRDQFAFLGIPTPLRKALHKEYFQLAKKEKQIDWNFINNCWNLPFREYQYVALDYLMLMKKYLTASDIPNLKQLAISKSWWDTVDGIDGLIGDIALTDPEVEQLMMTWSTDDNIWLRRIAIDHQLSRKGKTNTDLLEIIIANNLGQTEFFINKAIGWSLRDYSKTNPQWVREFIEKYQERLAPLSIRESSKYL</sequence>
<proteinExistence type="predicted"/>
<dbReference type="InterPro" id="IPR014825">
    <property type="entry name" value="DNA_alkylation"/>
</dbReference>
<dbReference type="Pfam" id="PF08713">
    <property type="entry name" value="DNA_alkylation"/>
    <property type="match status" value="1"/>
</dbReference>